<feature type="compositionally biased region" description="Basic residues" evidence="1">
    <location>
        <begin position="199"/>
        <end position="217"/>
    </location>
</feature>
<dbReference type="EMBL" id="CADCTF010000126">
    <property type="protein sequence ID" value="CAA9258426.1"/>
    <property type="molecule type" value="Genomic_DNA"/>
</dbReference>
<feature type="compositionally biased region" description="Basic residues" evidence="1">
    <location>
        <begin position="168"/>
        <end position="191"/>
    </location>
</feature>
<feature type="non-terminal residue" evidence="2">
    <location>
        <position position="1"/>
    </location>
</feature>
<feature type="compositionally biased region" description="Basic residues" evidence="1">
    <location>
        <begin position="1"/>
        <end position="13"/>
    </location>
</feature>
<name>A0A6J4ISL8_9ACTN</name>
<feature type="compositionally biased region" description="Low complexity" evidence="1">
    <location>
        <begin position="56"/>
        <end position="75"/>
    </location>
</feature>
<feature type="compositionally biased region" description="Basic residues" evidence="1">
    <location>
        <begin position="100"/>
        <end position="111"/>
    </location>
</feature>
<evidence type="ECO:0000313" key="2">
    <source>
        <dbReference type="EMBL" id="CAA9258426.1"/>
    </source>
</evidence>
<feature type="compositionally biased region" description="Low complexity" evidence="1">
    <location>
        <begin position="228"/>
        <end position="255"/>
    </location>
</feature>
<feature type="region of interest" description="Disordered" evidence="1">
    <location>
        <begin position="156"/>
        <end position="264"/>
    </location>
</feature>
<organism evidence="2">
    <name type="scientific">uncultured Acidimicrobiales bacterium</name>
    <dbReference type="NCBI Taxonomy" id="310071"/>
    <lineage>
        <taxon>Bacteria</taxon>
        <taxon>Bacillati</taxon>
        <taxon>Actinomycetota</taxon>
        <taxon>Acidimicrobiia</taxon>
        <taxon>Acidimicrobiales</taxon>
        <taxon>environmental samples</taxon>
    </lineage>
</organism>
<protein>
    <submittedName>
        <fullName evidence="2">Enoyl-CoA hydratase</fullName>
        <ecNumber evidence="2">4.2.1.17</ecNumber>
    </submittedName>
</protein>
<dbReference type="GO" id="GO:0004300">
    <property type="term" value="F:enoyl-CoA hydratase activity"/>
    <property type="evidence" value="ECO:0007669"/>
    <property type="project" value="UniProtKB-EC"/>
</dbReference>
<dbReference type="AlphaFoldDB" id="A0A6J4ISL8"/>
<keyword evidence="2" id="KW-0456">Lyase</keyword>
<proteinExistence type="predicted"/>
<feature type="non-terminal residue" evidence="2">
    <location>
        <position position="264"/>
    </location>
</feature>
<accession>A0A6J4ISL8</accession>
<feature type="compositionally biased region" description="Low complexity" evidence="1">
    <location>
        <begin position="86"/>
        <end position="99"/>
    </location>
</feature>
<evidence type="ECO:0000256" key="1">
    <source>
        <dbReference type="SAM" id="MobiDB-lite"/>
    </source>
</evidence>
<dbReference type="EC" id="4.2.1.17" evidence="2"/>
<sequence>DRPGDHRRRPRAHHPAEPPGEEERPQQRAGLVGHRRGRGGEPGGRRLGARHHGQRRLVLLRPRPLGRGAGRLAPHPAVPVPRRRQLGGALPPRAAAGVRQAHRRRSQRGGGRRRDVVGHGLRHPARCCQPSVHRRVPPHRWIARWRPDLDPASSHRLRAVDAVPAREPHRRRRRGAPHGSRRRDRGGRRLRRPVERVLRLPRRALAHHGASHQAHPRAGHDEPRPRGARALRALQHRQGLQQQRRQGGTTGLLRQAQPDVRGSL</sequence>
<gene>
    <name evidence="2" type="ORF">AVDCRST_MAG50-2741</name>
</gene>
<feature type="region of interest" description="Disordered" evidence="1">
    <location>
        <begin position="1"/>
        <end position="124"/>
    </location>
</feature>
<reference evidence="2" key="1">
    <citation type="submission" date="2020-02" db="EMBL/GenBank/DDBJ databases">
        <authorList>
            <person name="Meier V. D."/>
        </authorList>
    </citation>
    <scope>NUCLEOTIDE SEQUENCE</scope>
    <source>
        <strain evidence="2">AVDCRST_MAG50</strain>
    </source>
</reference>